<protein>
    <submittedName>
        <fullName evidence="2">Uncharacterized protein</fullName>
    </submittedName>
</protein>
<dbReference type="AlphaFoldDB" id="A0A6J4IB96"/>
<proteinExistence type="predicted"/>
<accession>A0A6J4IB96</accession>
<feature type="compositionally biased region" description="Basic and acidic residues" evidence="1">
    <location>
        <begin position="58"/>
        <end position="67"/>
    </location>
</feature>
<feature type="compositionally biased region" description="Basic residues" evidence="1">
    <location>
        <begin position="72"/>
        <end position="85"/>
    </location>
</feature>
<feature type="compositionally biased region" description="Basic residues" evidence="1">
    <location>
        <begin position="21"/>
        <end position="34"/>
    </location>
</feature>
<organism evidence="2">
    <name type="scientific">uncultured Blastococcus sp</name>
    <dbReference type="NCBI Taxonomy" id="217144"/>
    <lineage>
        <taxon>Bacteria</taxon>
        <taxon>Bacillati</taxon>
        <taxon>Actinomycetota</taxon>
        <taxon>Actinomycetes</taxon>
        <taxon>Geodermatophilales</taxon>
        <taxon>Geodermatophilaceae</taxon>
        <taxon>Blastococcus</taxon>
        <taxon>environmental samples</taxon>
    </lineage>
</organism>
<dbReference type="EMBL" id="CADCTN010000126">
    <property type="protein sequence ID" value="CAA9245343.1"/>
    <property type="molecule type" value="Genomic_DNA"/>
</dbReference>
<gene>
    <name evidence="2" type="ORF">AVDCRST_MAG52-1819</name>
</gene>
<sequence length="131" mass="13999">DRCHAAPQPPIGPVAGPAARAPRRRHELLGRGHRSPGGAGPDRRGVGVARVLRRRLARRDPADRRGDAAPVARRHRDRRRPRRGRAPGGPGGDPAPGHGVVLAAARPGRPGVLRHRHPDRGVRPARGHLAV</sequence>
<feature type="non-terminal residue" evidence="2">
    <location>
        <position position="131"/>
    </location>
</feature>
<evidence type="ECO:0000256" key="1">
    <source>
        <dbReference type="SAM" id="MobiDB-lite"/>
    </source>
</evidence>
<evidence type="ECO:0000313" key="2">
    <source>
        <dbReference type="EMBL" id="CAA9245343.1"/>
    </source>
</evidence>
<reference evidence="2" key="1">
    <citation type="submission" date="2020-02" db="EMBL/GenBank/DDBJ databases">
        <authorList>
            <person name="Meier V. D."/>
        </authorList>
    </citation>
    <scope>NUCLEOTIDE SEQUENCE</scope>
    <source>
        <strain evidence="2">AVDCRST_MAG52</strain>
    </source>
</reference>
<name>A0A6J4IB96_9ACTN</name>
<feature type="compositionally biased region" description="Basic residues" evidence="1">
    <location>
        <begin position="112"/>
        <end position="131"/>
    </location>
</feature>
<feature type="region of interest" description="Disordered" evidence="1">
    <location>
        <begin position="1"/>
        <end position="131"/>
    </location>
</feature>
<feature type="non-terminal residue" evidence="2">
    <location>
        <position position="1"/>
    </location>
</feature>